<evidence type="ECO:0000256" key="5">
    <source>
        <dbReference type="ARBA" id="ARBA00049233"/>
    </source>
</evidence>
<evidence type="ECO:0000256" key="1">
    <source>
        <dbReference type="ARBA" id="ARBA00010928"/>
    </source>
</evidence>
<dbReference type="VEuPathDB" id="FungiDB:FOXG_05875"/>
<evidence type="ECO:0000256" key="3">
    <source>
        <dbReference type="ARBA" id="ARBA00038984"/>
    </source>
</evidence>
<keyword evidence="6" id="KW-1133">Transmembrane helix</keyword>
<evidence type="ECO:0000256" key="2">
    <source>
        <dbReference type="ARBA" id="ARBA00023002"/>
    </source>
</evidence>
<accession>A0A0J9UVX5</accession>
<dbReference type="Proteomes" id="UP000009097">
    <property type="component" value="Unassembled WGS sequence"/>
</dbReference>
<name>A0A0J9UVX5_FUSO4</name>
<dbReference type="EC" id="1.1.1.179" evidence="3"/>
<dbReference type="Pfam" id="PF22725">
    <property type="entry name" value="GFO_IDH_MocA_C3"/>
    <property type="match status" value="1"/>
</dbReference>
<keyword evidence="2" id="KW-0560">Oxidoreductase</keyword>
<dbReference type="OrthoDB" id="2129491at2759"/>
<protein>
    <recommendedName>
        <fullName evidence="3">D-xylose 1-dehydrogenase (NADP(+), D-xylono-1,5-lactone-forming)</fullName>
        <ecNumber evidence="3">1.1.1.179</ecNumber>
    </recommendedName>
    <alternativeName>
        <fullName evidence="4">D-xylose-NADP dehydrogenase</fullName>
    </alternativeName>
</protein>
<evidence type="ECO:0000259" key="7">
    <source>
        <dbReference type="Pfam" id="PF01408"/>
    </source>
</evidence>
<feature type="domain" description="GFO/IDH/MocA-like oxidoreductase" evidence="8">
    <location>
        <begin position="186"/>
        <end position="303"/>
    </location>
</feature>
<reference evidence="9" key="2">
    <citation type="journal article" date="2010" name="Nature">
        <title>Comparative genomics reveals mobile pathogenicity chromosomes in Fusarium.</title>
        <authorList>
            <person name="Ma L.J."/>
            <person name="van der Does H.C."/>
            <person name="Borkovich K.A."/>
            <person name="Coleman J.J."/>
            <person name="Daboussi M.J."/>
            <person name="Di Pietro A."/>
            <person name="Dufresne M."/>
            <person name="Freitag M."/>
            <person name="Grabherr M."/>
            <person name="Henrissat B."/>
            <person name="Houterman P.M."/>
            <person name="Kang S."/>
            <person name="Shim W.B."/>
            <person name="Woloshuk C."/>
            <person name="Xie X."/>
            <person name="Xu J.R."/>
            <person name="Antoniw J."/>
            <person name="Baker S.E."/>
            <person name="Bluhm B.H."/>
            <person name="Breakspear A."/>
            <person name="Brown D.W."/>
            <person name="Butchko R.A."/>
            <person name="Chapman S."/>
            <person name="Coulson R."/>
            <person name="Coutinho P.M."/>
            <person name="Danchin E.G."/>
            <person name="Diener A."/>
            <person name="Gale L.R."/>
            <person name="Gardiner D.M."/>
            <person name="Goff S."/>
            <person name="Hammond-Kosack K.E."/>
            <person name="Hilburn K."/>
            <person name="Hua-Van A."/>
            <person name="Jonkers W."/>
            <person name="Kazan K."/>
            <person name="Kodira C.D."/>
            <person name="Koehrsen M."/>
            <person name="Kumar L."/>
            <person name="Lee Y.H."/>
            <person name="Li L."/>
            <person name="Manners J.M."/>
            <person name="Miranda-Saavedra D."/>
            <person name="Mukherjee M."/>
            <person name="Park G."/>
            <person name="Park J."/>
            <person name="Park S.Y."/>
            <person name="Proctor R.H."/>
            <person name="Regev A."/>
            <person name="Ruiz-Roldan M.C."/>
            <person name="Sain D."/>
            <person name="Sakthikumar S."/>
            <person name="Sykes S."/>
            <person name="Schwartz D.C."/>
            <person name="Turgeon B.G."/>
            <person name="Wapinski I."/>
            <person name="Yoder O."/>
            <person name="Young S."/>
            <person name="Zeng Q."/>
            <person name="Zhou S."/>
            <person name="Galagan J."/>
            <person name="Cuomo C.A."/>
            <person name="Kistler H.C."/>
            <person name="Rep M."/>
        </authorList>
    </citation>
    <scope>NUCLEOTIDE SEQUENCE [LARGE SCALE GENOMIC DNA]</scope>
    <source>
        <strain evidence="9">4287</strain>
    </source>
</reference>
<reference evidence="9" key="1">
    <citation type="submission" date="2007-04" db="EMBL/GenBank/DDBJ databases">
        <authorList>
            <consortium name="The Broad Institute Genome Sequencing Platform"/>
            <person name="Birren B."/>
            <person name="Lander E."/>
            <person name="Galagan J."/>
            <person name="Nusbaum C."/>
            <person name="Devon K."/>
            <person name="Ma L.-J."/>
            <person name="Jaffe D."/>
            <person name="Butler J."/>
            <person name="Alvarez P."/>
            <person name="Gnerre S."/>
            <person name="Grabherr M."/>
            <person name="Kleber M."/>
            <person name="Mauceli E."/>
            <person name="Brockman W."/>
            <person name="MacCallum I.A."/>
            <person name="Young S."/>
            <person name="LaButti K."/>
            <person name="DeCaprio D."/>
            <person name="Crawford M."/>
            <person name="Koehrsen M."/>
            <person name="Engels R."/>
            <person name="Montgomery P."/>
            <person name="Pearson M."/>
            <person name="Howarth C."/>
            <person name="Larson L."/>
            <person name="White J."/>
            <person name="O'Leary S."/>
            <person name="Kodira C."/>
            <person name="Zeng Q."/>
            <person name="Yandava C."/>
            <person name="Alvarado L."/>
            <person name="Kistler C."/>
            <person name="Shim W.-B."/>
            <person name="Kang S."/>
            <person name="Woloshuk C."/>
        </authorList>
    </citation>
    <scope>NUCLEOTIDE SEQUENCE</scope>
    <source>
        <strain evidence="9">4287</strain>
    </source>
</reference>
<dbReference type="PANTHER" id="PTHR22604">
    <property type="entry name" value="OXIDOREDUCTASES"/>
    <property type="match status" value="1"/>
</dbReference>
<dbReference type="KEGG" id="fox:FOXG_05875"/>
<dbReference type="AlphaFoldDB" id="A0A0J9UVX5"/>
<organism evidence="9 10">
    <name type="scientific">Fusarium oxysporum f. sp. lycopersici (strain 4287 / CBS 123668 / FGSC 9935 / NRRL 34936)</name>
    <name type="common">Fusarium vascular wilt of tomato</name>
    <dbReference type="NCBI Taxonomy" id="426428"/>
    <lineage>
        <taxon>Eukaryota</taxon>
        <taxon>Fungi</taxon>
        <taxon>Dikarya</taxon>
        <taxon>Ascomycota</taxon>
        <taxon>Pezizomycotina</taxon>
        <taxon>Sordariomycetes</taxon>
        <taxon>Hypocreomycetidae</taxon>
        <taxon>Hypocreales</taxon>
        <taxon>Nectriaceae</taxon>
        <taxon>Fusarium</taxon>
        <taxon>Fusarium oxysporum species complex</taxon>
    </lineage>
</organism>
<feature type="domain" description="Gfo/Idh/MocA-like oxidoreductase N-terminal" evidence="7">
    <location>
        <begin position="40"/>
        <end position="166"/>
    </location>
</feature>
<evidence type="ECO:0000256" key="4">
    <source>
        <dbReference type="ARBA" id="ARBA00042988"/>
    </source>
</evidence>
<evidence type="ECO:0000259" key="8">
    <source>
        <dbReference type="Pfam" id="PF22725"/>
    </source>
</evidence>
<dbReference type="EMBL" id="DS231701">
    <property type="protein sequence ID" value="KNB03345.1"/>
    <property type="molecule type" value="Genomic_DNA"/>
</dbReference>
<dbReference type="GO" id="GO:0047837">
    <property type="term" value="F:D-xylose 1-dehydrogenase (NADP+) activity"/>
    <property type="evidence" value="ECO:0007669"/>
    <property type="project" value="UniProtKB-EC"/>
</dbReference>
<dbReference type="Gene3D" id="3.40.50.720">
    <property type="entry name" value="NAD(P)-binding Rossmann-like Domain"/>
    <property type="match status" value="1"/>
</dbReference>
<dbReference type="GeneID" id="28947816"/>
<dbReference type="Pfam" id="PF01408">
    <property type="entry name" value="GFO_IDH_MocA"/>
    <property type="match status" value="1"/>
</dbReference>
<dbReference type="InterPro" id="IPR050984">
    <property type="entry name" value="Gfo/Idh/MocA_domain"/>
</dbReference>
<comment type="catalytic activity">
    <reaction evidence="5">
        <text>D-xylose + NADP(+) = D-xylono-1,5-lactone + NADPH + H(+)</text>
        <dbReference type="Rhea" id="RHEA:22000"/>
        <dbReference type="ChEBI" id="CHEBI:15378"/>
        <dbReference type="ChEBI" id="CHEBI:15867"/>
        <dbReference type="ChEBI" id="CHEBI:53455"/>
        <dbReference type="ChEBI" id="CHEBI:57783"/>
        <dbReference type="ChEBI" id="CHEBI:58349"/>
        <dbReference type="EC" id="1.1.1.179"/>
    </reaction>
</comment>
<sequence>MPSFITLQPPPFLLPIVFVSHTLLLLFQNLITMFQSKPTLRWGIIGTGLISSWFIQDLLIERKDAQATHHIQAIGSSSAEKGTKFVETHMPGQTQLPSIYGSYQQAYQDPNVDIIYIGTPHGFHKKNCLDAISHGKHVLCEKAFTLNSREAREVLDAAKKRGVFIMEAMWTRFFPLVKSLQKIIHEDKAVGDVVRVFADFAMNQNIESRGPDSRLKDLSLGAGSLLDIGIYSLTWGLVTLDAGVGEKATTPKITAAQTLVDGVDIGTSIILLYPDGKQGILTSNSKVKTPEAFCRVEGTKGHIIVEGFAGSVPASFTVYKDGEIEGKKYEFERPGKGFYWEADAVALDIAAGKVENDTMPWAETIRVMEIMDEVRRQGGARFPQD</sequence>
<keyword evidence="6" id="KW-0812">Transmembrane</keyword>
<comment type="similarity">
    <text evidence="1">Belongs to the Gfo/Idh/MocA family.</text>
</comment>
<evidence type="ECO:0000256" key="6">
    <source>
        <dbReference type="SAM" id="Phobius"/>
    </source>
</evidence>
<evidence type="ECO:0000313" key="10">
    <source>
        <dbReference type="Proteomes" id="UP000009097"/>
    </source>
</evidence>
<dbReference type="GO" id="GO:0000166">
    <property type="term" value="F:nucleotide binding"/>
    <property type="evidence" value="ECO:0007669"/>
    <property type="project" value="InterPro"/>
</dbReference>
<proteinExistence type="inferred from homology"/>
<dbReference type="Gene3D" id="3.30.360.10">
    <property type="entry name" value="Dihydrodipicolinate Reductase, domain 2"/>
    <property type="match status" value="1"/>
</dbReference>
<dbReference type="PANTHER" id="PTHR22604:SF105">
    <property type="entry name" value="TRANS-1,2-DIHYDROBENZENE-1,2-DIOL DEHYDROGENASE"/>
    <property type="match status" value="1"/>
</dbReference>
<dbReference type="InterPro" id="IPR000683">
    <property type="entry name" value="Gfo/Idh/MocA-like_OxRdtase_N"/>
</dbReference>
<dbReference type="InterPro" id="IPR055170">
    <property type="entry name" value="GFO_IDH_MocA-like_dom"/>
</dbReference>
<keyword evidence="6" id="KW-0472">Membrane</keyword>
<dbReference type="SUPFAM" id="SSF51735">
    <property type="entry name" value="NAD(P)-binding Rossmann-fold domains"/>
    <property type="match status" value="1"/>
</dbReference>
<gene>
    <name evidence="9" type="ORF">FOXG_05875</name>
</gene>
<feature type="transmembrane region" description="Helical" evidence="6">
    <location>
        <begin position="12"/>
        <end position="31"/>
    </location>
</feature>
<dbReference type="RefSeq" id="XP_018241390.1">
    <property type="nucleotide sequence ID" value="XM_018384320.1"/>
</dbReference>
<dbReference type="InterPro" id="IPR036291">
    <property type="entry name" value="NAD(P)-bd_dom_sf"/>
</dbReference>
<dbReference type="SUPFAM" id="SSF55347">
    <property type="entry name" value="Glyceraldehyde-3-phosphate dehydrogenase-like, C-terminal domain"/>
    <property type="match status" value="1"/>
</dbReference>
<evidence type="ECO:0000313" key="9">
    <source>
        <dbReference type="EMBL" id="KNB03345.1"/>
    </source>
</evidence>